<proteinExistence type="predicted"/>
<name>A0AB37U958_9CYAN</name>
<gene>
    <name evidence="1" type="ORF">DSM107010_68770</name>
</gene>
<dbReference type="RefSeq" id="WP_106168653.1">
    <property type="nucleotide sequence ID" value="NZ_JAVKZF010000002.1"/>
</dbReference>
<keyword evidence="2" id="KW-1185">Reference proteome</keyword>
<sequence length="488" mass="56860">MKAVLVATIGTRDLMFQVSSGSWCNLGDDRMKDGDKFGEQFEVLSDLCLGSKTYRQLTQHLLERIEIYRQRIKPVIIGKLINDKAVDIDKIYLIGTNQNQEVSEREKDTLYTCELIKNWVEHQYQHKIPVEVIHLGIDGTNPAHFEQMFAWWRNIWRNQIEIKINQLIWVCLKGGVGQTSEAARISGLSMFGERIQYFEFKSNNTVANRAGISSEYTGPFLGTNYLWDRTRQQALNLLERYDYAAVLKLLQPYHQQDTSGWSATPKLLKAGLTWNQGEFETFLNQAKDALSREQLYQGASFWWQAYEEAYLAIIRLEQNNTTEAMFHSFRAVEGLLYMWAKEIFSQAVTDPPNKFPILSKSIIHKYPILKQEFTESSEIELNLWRMRRLVEAIIPKVTYEQDFNVFWDNARIARNNLFHRIDGLTEKQVFQAWGEDINNRKAWENRILSCLNLATGNNFKSLERASLFASIHQRVKQAIENYQPIAVK</sequence>
<dbReference type="AlphaFoldDB" id="A0AB37U958"/>
<dbReference type="EMBL" id="RSCK01000153">
    <property type="protein sequence ID" value="RUS99279.1"/>
    <property type="molecule type" value="Genomic_DNA"/>
</dbReference>
<evidence type="ECO:0000313" key="2">
    <source>
        <dbReference type="Proteomes" id="UP000282574"/>
    </source>
</evidence>
<accession>A0AB37U958</accession>
<organism evidence="1 2">
    <name type="scientific">Chroococcidiopsis cubana SAG 39.79</name>
    <dbReference type="NCBI Taxonomy" id="388085"/>
    <lineage>
        <taxon>Bacteria</taxon>
        <taxon>Bacillati</taxon>
        <taxon>Cyanobacteriota</taxon>
        <taxon>Cyanophyceae</taxon>
        <taxon>Chroococcidiopsidales</taxon>
        <taxon>Chroococcidiopsidaceae</taxon>
        <taxon>Chroococcidiopsis</taxon>
    </lineage>
</organism>
<dbReference type="Proteomes" id="UP000282574">
    <property type="component" value="Unassembled WGS sequence"/>
</dbReference>
<reference evidence="1 2" key="1">
    <citation type="journal article" date="2019" name="Genome Biol. Evol.">
        <title>Day and night: Metabolic profiles and evolutionary relationships of six axenic non-marine cyanobacteria.</title>
        <authorList>
            <person name="Will S.E."/>
            <person name="Henke P."/>
            <person name="Boedeker C."/>
            <person name="Huang S."/>
            <person name="Brinkmann H."/>
            <person name="Rohde M."/>
            <person name="Jarek M."/>
            <person name="Friedl T."/>
            <person name="Seufert S."/>
            <person name="Schumacher M."/>
            <person name="Overmann J."/>
            <person name="Neumann-Schaal M."/>
            <person name="Petersen J."/>
        </authorList>
    </citation>
    <scope>NUCLEOTIDE SEQUENCE [LARGE SCALE GENOMIC DNA]</scope>
    <source>
        <strain evidence="1 2">SAG 39.79</strain>
    </source>
</reference>
<protein>
    <recommendedName>
        <fullName evidence="3">CRISPR-associated protein</fullName>
    </recommendedName>
</protein>
<evidence type="ECO:0008006" key="3">
    <source>
        <dbReference type="Google" id="ProtNLM"/>
    </source>
</evidence>
<evidence type="ECO:0000313" key="1">
    <source>
        <dbReference type="EMBL" id="RUS99279.1"/>
    </source>
</evidence>
<comment type="caution">
    <text evidence="1">The sequence shown here is derived from an EMBL/GenBank/DDBJ whole genome shotgun (WGS) entry which is preliminary data.</text>
</comment>